<gene>
    <name evidence="2" type="ORF">M421DRAFT_2949</name>
</gene>
<feature type="region of interest" description="Disordered" evidence="1">
    <location>
        <begin position="492"/>
        <end position="514"/>
    </location>
</feature>
<reference evidence="2" key="1">
    <citation type="journal article" date="2020" name="Stud. Mycol.">
        <title>101 Dothideomycetes genomes: a test case for predicting lifestyles and emergence of pathogens.</title>
        <authorList>
            <person name="Haridas S."/>
            <person name="Albert R."/>
            <person name="Binder M."/>
            <person name="Bloem J."/>
            <person name="Labutti K."/>
            <person name="Salamov A."/>
            <person name="Andreopoulos B."/>
            <person name="Baker S."/>
            <person name="Barry K."/>
            <person name="Bills G."/>
            <person name="Bluhm B."/>
            <person name="Cannon C."/>
            <person name="Castanera R."/>
            <person name="Culley D."/>
            <person name="Daum C."/>
            <person name="Ezra D."/>
            <person name="Gonzalez J."/>
            <person name="Henrissat B."/>
            <person name="Kuo A."/>
            <person name="Liang C."/>
            <person name="Lipzen A."/>
            <person name="Lutzoni F."/>
            <person name="Magnuson J."/>
            <person name="Mondo S."/>
            <person name="Nolan M."/>
            <person name="Ohm R."/>
            <person name="Pangilinan J."/>
            <person name="Park H.-J."/>
            <person name="Ramirez L."/>
            <person name="Alfaro M."/>
            <person name="Sun H."/>
            <person name="Tritt A."/>
            <person name="Yoshinaga Y."/>
            <person name="Zwiers L.-H."/>
            <person name="Turgeon B."/>
            <person name="Goodwin S."/>
            <person name="Spatafora J."/>
            <person name="Crous P."/>
            <person name="Grigoriev I."/>
        </authorList>
    </citation>
    <scope>NUCLEOTIDE SEQUENCE</scope>
    <source>
        <strain evidence="2">CBS 183.55</strain>
    </source>
</reference>
<accession>A0A6A5RUD8</accession>
<name>A0A6A5RUD8_9PLEO</name>
<proteinExistence type="predicted"/>
<dbReference type="GeneID" id="54346705"/>
<keyword evidence="3" id="KW-1185">Reference proteome</keyword>
<dbReference type="Proteomes" id="UP000800082">
    <property type="component" value="Unassembled WGS sequence"/>
</dbReference>
<evidence type="ECO:0000313" key="3">
    <source>
        <dbReference type="Proteomes" id="UP000800082"/>
    </source>
</evidence>
<dbReference type="RefSeq" id="XP_033451710.1">
    <property type="nucleotide sequence ID" value="XM_033589058.1"/>
</dbReference>
<dbReference type="EMBL" id="ML978961">
    <property type="protein sequence ID" value="KAF1931462.1"/>
    <property type="molecule type" value="Genomic_DNA"/>
</dbReference>
<feature type="region of interest" description="Disordered" evidence="1">
    <location>
        <begin position="811"/>
        <end position="831"/>
    </location>
</feature>
<evidence type="ECO:0000313" key="2">
    <source>
        <dbReference type="EMBL" id="KAF1931462.1"/>
    </source>
</evidence>
<organism evidence="2 3">
    <name type="scientific">Didymella exigua CBS 183.55</name>
    <dbReference type="NCBI Taxonomy" id="1150837"/>
    <lineage>
        <taxon>Eukaryota</taxon>
        <taxon>Fungi</taxon>
        <taxon>Dikarya</taxon>
        <taxon>Ascomycota</taxon>
        <taxon>Pezizomycotina</taxon>
        <taxon>Dothideomycetes</taxon>
        <taxon>Pleosporomycetidae</taxon>
        <taxon>Pleosporales</taxon>
        <taxon>Pleosporineae</taxon>
        <taxon>Didymellaceae</taxon>
        <taxon>Didymella</taxon>
    </lineage>
</organism>
<protein>
    <submittedName>
        <fullName evidence="2">Uncharacterized protein</fullName>
    </submittedName>
</protein>
<dbReference type="AlphaFoldDB" id="A0A6A5RUD8"/>
<sequence length="831" mass="89738">MATSQLCDASQLGYNHQNPPITNSTPPYRTDNALENGVHGTARAETRAAASQDPFTFYKTYLDTDSPLLGAPDYIESDDDSYTCHSGAAAAHNGSVDDAQPQARGHTAAYKLAVRLANRSNGAPLATIIEHGSYSTLNSHGSLLSVGRFPSIKAAENTSPNRGSRQRSRSLDEKALHNIQEDLARELDASAVAVPPTRLNEEHGAADPASSTATPLTSHRFELQQSPVSHSGDELFDHDHGGVRGFIRGVLQNVRGVSRTRSRSSSTPHAPIMNHRDSPLSTRESSPRVDQQDQGPRRAHICGDISARVPEGVAVVPTPGNRTRNRAISSSGPELPAHVRLPLARSRSQVFESHTAFGSIPPVLPYRIATRSHEWPFSTPVVHAGTRDVARRDGMIQASTSHHDIFDTSARYTVDGVPLYHGQPSSMRDASSAREVFTSQNASFCSTITSSYSGTVLGVDLDLQHDFSHPICRSQSPPTPVWFTPQMAELERQASLSDSPESGEALSPSHAPSHHITSSALTSLLPIAAASGIVRPNYNTPKISFYSPSGNLIQPEGSSPQRTSPSIYGGSPIISSSYYNRENVNAGSSAESLPIRPPLVSMTTLPAHNTPLPSHLRHHHNNRRPEMSRMCSRESCVTPKGPVKGCDGMVRENSLTPRSGVFFPHGKDKVHRSVKLAMHDLKVEVKFYKARFITLAAAHSFAPSIPKGRALQKRHIHNYNTYSKKPHIQSGESRKGGYRQDVLRPLAAHALRVCFCQPCDGAGRPTCATAVGACMTSKGFSTSGKPMVDQHTKDAERSLPNARIVGGGRCSEGGHTKRAARRDGVVGSITR</sequence>
<feature type="region of interest" description="Disordered" evidence="1">
    <location>
        <begin position="256"/>
        <end position="298"/>
    </location>
</feature>
<evidence type="ECO:0000256" key="1">
    <source>
        <dbReference type="SAM" id="MobiDB-lite"/>
    </source>
</evidence>
<feature type="compositionally biased region" description="Polar residues" evidence="1">
    <location>
        <begin position="320"/>
        <end position="332"/>
    </location>
</feature>
<feature type="region of interest" description="Disordered" evidence="1">
    <location>
        <begin position="1"/>
        <end position="27"/>
    </location>
</feature>
<feature type="region of interest" description="Disordered" evidence="1">
    <location>
        <begin position="314"/>
        <end position="333"/>
    </location>
</feature>
<dbReference type="OrthoDB" id="3800943at2759"/>